<dbReference type="GeneID" id="87878332"/>
<evidence type="ECO:0000256" key="1">
    <source>
        <dbReference type="SAM" id="MobiDB-lite"/>
    </source>
</evidence>
<organism evidence="2 3">
    <name type="scientific">Neurospora hispaniola</name>
    <dbReference type="NCBI Taxonomy" id="588809"/>
    <lineage>
        <taxon>Eukaryota</taxon>
        <taxon>Fungi</taxon>
        <taxon>Dikarya</taxon>
        <taxon>Ascomycota</taxon>
        <taxon>Pezizomycotina</taxon>
        <taxon>Sordariomycetes</taxon>
        <taxon>Sordariomycetidae</taxon>
        <taxon>Sordariales</taxon>
        <taxon>Sordariaceae</taxon>
        <taxon>Neurospora</taxon>
    </lineage>
</organism>
<dbReference type="Proteomes" id="UP001285908">
    <property type="component" value="Unassembled WGS sequence"/>
</dbReference>
<reference evidence="2 3" key="1">
    <citation type="journal article" date="2023" name="Mol. Phylogenet. Evol.">
        <title>Genome-scale phylogeny and comparative genomics of the fungal order Sordariales.</title>
        <authorList>
            <person name="Hensen N."/>
            <person name="Bonometti L."/>
            <person name="Westerberg I."/>
            <person name="Brannstrom I.O."/>
            <person name="Guillou S."/>
            <person name="Cros-Aarteil S."/>
            <person name="Calhoun S."/>
            <person name="Haridas S."/>
            <person name="Kuo A."/>
            <person name="Mondo S."/>
            <person name="Pangilinan J."/>
            <person name="Riley R."/>
            <person name="LaButti K."/>
            <person name="Andreopoulos B."/>
            <person name="Lipzen A."/>
            <person name="Chen C."/>
            <person name="Yan M."/>
            <person name="Daum C."/>
            <person name="Ng V."/>
            <person name="Clum A."/>
            <person name="Steindorff A."/>
            <person name="Ohm R.A."/>
            <person name="Martin F."/>
            <person name="Silar P."/>
            <person name="Natvig D.O."/>
            <person name="Lalanne C."/>
            <person name="Gautier V."/>
            <person name="Ament-Velasquez S.L."/>
            <person name="Kruys A."/>
            <person name="Hutchinson M.I."/>
            <person name="Powell A.J."/>
            <person name="Barry K."/>
            <person name="Miller A.N."/>
            <person name="Grigoriev I.V."/>
            <person name="Debuchy R."/>
            <person name="Gladieux P."/>
            <person name="Hiltunen Thoren M."/>
            <person name="Johannesson H."/>
        </authorList>
    </citation>
    <scope>NUCLEOTIDE SEQUENCE [LARGE SCALE GENOMIC DNA]</scope>
    <source>
        <strain evidence="2 3">FGSC 10403</strain>
    </source>
</reference>
<sequence length="253" mass="27979">MGSDKRKKLAKTRETSEAKVLAEREASAAARESEPPYPTPDPSLDDESTTTTANTVTSKVDELMQTYHNSKMGEQKDNALAYIMYAAGDEMYAHSSTNDWRLQHVIEAVTAALKDVNTVTTTEENANHHVQRRIQSKSEPSALPPHAHIHAKDAEEASDSPVLRRLSQYPKWNSESCSWQAWYQGLYRAYHDDCAAGLDPANHAHALAAWNVILDKVPQHVMVALLSEGILNPEQPNPSLLLTALDKLIGLGM</sequence>
<comment type="caution">
    <text evidence="2">The sequence shown here is derived from an EMBL/GenBank/DDBJ whole genome shotgun (WGS) entry which is preliminary data.</text>
</comment>
<keyword evidence="3" id="KW-1185">Reference proteome</keyword>
<evidence type="ECO:0000313" key="2">
    <source>
        <dbReference type="EMBL" id="KAK3494400.1"/>
    </source>
</evidence>
<proteinExistence type="predicted"/>
<dbReference type="RefSeq" id="XP_062693829.1">
    <property type="nucleotide sequence ID" value="XM_062840710.1"/>
</dbReference>
<accession>A0AAJ0MS65</accession>
<dbReference type="EMBL" id="JAULSX010000003">
    <property type="protein sequence ID" value="KAK3494400.1"/>
    <property type="molecule type" value="Genomic_DNA"/>
</dbReference>
<protein>
    <submittedName>
        <fullName evidence="2">Uncharacterized protein</fullName>
    </submittedName>
</protein>
<gene>
    <name evidence="2" type="ORF">B0T23DRAFT_439813</name>
</gene>
<dbReference type="AlphaFoldDB" id="A0AAJ0MS65"/>
<feature type="region of interest" description="Disordered" evidence="1">
    <location>
        <begin position="1"/>
        <end position="51"/>
    </location>
</feature>
<feature type="compositionally biased region" description="Basic and acidic residues" evidence="1">
    <location>
        <begin position="11"/>
        <end position="34"/>
    </location>
</feature>
<evidence type="ECO:0000313" key="3">
    <source>
        <dbReference type="Proteomes" id="UP001285908"/>
    </source>
</evidence>
<name>A0AAJ0MS65_9PEZI</name>
<feature type="compositionally biased region" description="Basic residues" evidence="1">
    <location>
        <begin position="1"/>
        <end position="10"/>
    </location>
</feature>